<keyword evidence="2" id="KW-1185">Reference proteome</keyword>
<gene>
    <name evidence="1" type="ORF">ENC19_28950</name>
</gene>
<dbReference type="Proteomes" id="UP000478148">
    <property type="component" value="Unassembled WGS sequence"/>
</dbReference>
<sequence>MSVVRLQLPAEVLDEVDLPYEGVRGVEAITIAVEGIAVMANLATLAAVQPQLGALVAAIRHWRLRDERPTVVLTAKGPGIDIRVDLPRNVDTAMLLDCLRPLFEGRE</sequence>
<dbReference type="EMBL" id="SAIY01000016">
    <property type="protein sequence ID" value="NGM16363.1"/>
    <property type="molecule type" value="Genomic_DNA"/>
</dbReference>
<comment type="caution">
    <text evidence="1">The sequence shown here is derived from an EMBL/GenBank/DDBJ whole genome shotgun (WGS) entry which is preliminary data.</text>
</comment>
<protein>
    <submittedName>
        <fullName evidence="1">Uncharacterized protein</fullName>
    </submittedName>
</protein>
<proteinExistence type="predicted"/>
<accession>A0A6M1LDH2</accession>
<organism evidence="1 2">
    <name type="scientific">Verrucosispora sioxanthis</name>
    <dbReference type="NCBI Taxonomy" id="2499994"/>
    <lineage>
        <taxon>Bacteria</taxon>
        <taxon>Bacillati</taxon>
        <taxon>Actinomycetota</taxon>
        <taxon>Actinomycetes</taxon>
        <taxon>Micromonosporales</taxon>
        <taxon>Micromonosporaceae</taxon>
        <taxon>Micromonospora</taxon>
    </lineage>
</organism>
<name>A0A6M1LDH2_9ACTN</name>
<evidence type="ECO:0000313" key="2">
    <source>
        <dbReference type="Proteomes" id="UP000478148"/>
    </source>
</evidence>
<reference evidence="1 2" key="1">
    <citation type="submission" date="2020-02" db="EMBL/GenBank/DDBJ databases">
        <title>Draft Genome Sequence of Verrucosispora sp. Strain CWR15, Isolated from Gulf of Mexico Sponge.</title>
        <authorList>
            <person name="Kennedy S.J."/>
            <person name="Cella E."/>
            <person name="Azarian T."/>
            <person name="Baker B.J."/>
            <person name="Shaw L.N."/>
        </authorList>
    </citation>
    <scope>NUCLEOTIDE SEQUENCE [LARGE SCALE GENOMIC DNA]</scope>
    <source>
        <strain evidence="1 2">CWR15</strain>
    </source>
</reference>
<dbReference type="AlphaFoldDB" id="A0A6M1LDH2"/>
<evidence type="ECO:0000313" key="1">
    <source>
        <dbReference type="EMBL" id="NGM16363.1"/>
    </source>
</evidence>
<dbReference type="RefSeq" id="WP_164450217.1">
    <property type="nucleotide sequence ID" value="NZ_SAIY01000016.1"/>
</dbReference>